<dbReference type="STRING" id="926550.CLDAP_09700"/>
<keyword evidence="3" id="KW-0328">Glycosyltransferase</keyword>
<accession>I0I172</accession>
<evidence type="ECO:0000259" key="9">
    <source>
        <dbReference type="Pfam" id="PF13231"/>
    </source>
</evidence>
<dbReference type="RefSeq" id="WP_014432250.1">
    <property type="nucleotide sequence ID" value="NC_017079.1"/>
</dbReference>
<proteinExistence type="predicted"/>
<dbReference type="AlphaFoldDB" id="I0I172"/>
<dbReference type="eggNOG" id="COG1807">
    <property type="taxonomic scope" value="Bacteria"/>
</dbReference>
<dbReference type="PANTHER" id="PTHR33908">
    <property type="entry name" value="MANNOSYLTRANSFERASE YKCB-RELATED"/>
    <property type="match status" value="1"/>
</dbReference>
<dbReference type="GO" id="GO:0016763">
    <property type="term" value="F:pentosyltransferase activity"/>
    <property type="evidence" value="ECO:0007669"/>
    <property type="project" value="TreeGrafter"/>
</dbReference>
<dbReference type="PANTHER" id="PTHR33908:SF11">
    <property type="entry name" value="MEMBRANE PROTEIN"/>
    <property type="match status" value="1"/>
</dbReference>
<comment type="subcellular location">
    <subcellularLocation>
        <location evidence="1">Cell membrane</location>
        <topology evidence="1">Multi-pass membrane protein</topology>
    </subcellularLocation>
</comment>
<feature type="transmembrane region" description="Helical" evidence="8">
    <location>
        <begin position="131"/>
        <end position="151"/>
    </location>
</feature>
<keyword evidence="5 8" id="KW-0812">Transmembrane</keyword>
<dbReference type="HOGENOM" id="CLU_483731_0_0_0"/>
<dbReference type="OrthoDB" id="9775035at2"/>
<name>I0I172_CALAS</name>
<feature type="transmembrane region" description="Helical" evidence="8">
    <location>
        <begin position="319"/>
        <end position="338"/>
    </location>
</feature>
<feature type="transmembrane region" description="Helical" evidence="8">
    <location>
        <begin position="344"/>
        <end position="364"/>
    </location>
</feature>
<feature type="transmembrane region" description="Helical" evidence="8">
    <location>
        <begin position="81"/>
        <end position="97"/>
    </location>
</feature>
<evidence type="ECO:0000256" key="6">
    <source>
        <dbReference type="ARBA" id="ARBA00022989"/>
    </source>
</evidence>
<feature type="domain" description="Glycosyltransferase RgtA/B/C/D-like" evidence="9">
    <location>
        <begin position="79"/>
        <end position="215"/>
    </location>
</feature>
<evidence type="ECO:0000313" key="10">
    <source>
        <dbReference type="EMBL" id="BAL99009.1"/>
    </source>
</evidence>
<evidence type="ECO:0000256" key="7">
    <source>
        <dbReference type="ARBA" id="ARBA00023136"/>
    </source>
</evidence>
<reference evidence="10 11" key="1">
    <citation type="submission" date="2012-02" db="EMBL/GenBank/DDBJ databases">
        <title>Complete genome sequence of Caldilinea aerophila DSM 14535 (= NBRC 102666).</title>
        <authorList>
            <person name="Oguchi A."/>
            <person name="Hosoyama A."/>
            <person name="Sekine M."/>
            <person name="Fukai R."/>
            <person name="Kato Y."/>
            <person name="Nakamura S."/>
            <person name="Hanada S."/>
            <person name="Yamazaki S."/>
            <person name="Fujita N."/>
        </authorList>
    </citation>
    <scope>NUCLEOTIDE SEQUENCE [LARGE SCALE GENOMIC DNA]</scope>
    <source>
        <strain evidence="11">DSM 14535 / JCM 11387 / NBRC 104270 / STL-6-O1</strain>
    </source>
</reference>
<dbReference type="GO" id="GO:0009103">
    <property type="term" value="P:lipopolysaccharide biosynthetic process"/>
    <property type="evidence" value="ECO:0007669"/>
    <property type="project" value="UniProtKB-ARBA"/>
</dbReference>
<dbReference type="GO" id="GO:0005886">
    <property type="term" value="C:plasma membrane"/>
    <property type="evidence" value="ECO:0007669"/>
    <property type="project" value="UniProtKB-SubCell"/>
</dbReference>
<dbReference type="InterPro" id="IPR038731">
    <property type="entry name" value="RgtA/B/C-like"/>
</dbReference>
<evidence type="ECO:0000256" key="1">
    <source>
        <dbReference type="ARBA" id="ARBA00004651"/>
    </source>
</evidence>
<sequence length="563" mass="62091">MLVAGAGTSCTKRSAPTQGSLLTVLLDIRILQVGIVLLGFGLRLGMIEGFALHPDEAIYAYWALYGQRVDPLFLQVWPDKPPLFLWLLGGFFMLFGSDPATARILNILFSTLSVVLVGALAQRWWGAHSGLIAALMMALNPFAISFAPTLFTDPLMTMTWLLALYAATQGRSLWAGLWSGVAIMTKQQGVLLAPLALLLLWEAKRRGACSGLPWRAFLRFAAAETARWLAGLLLVVAPVLCWDSLRWSVAPSPWDLGARNAAGFGLAAPELWLSRLLAWAKLLRYLLGAPWTWMPGAAILCLAALALIQRRPPLRRMPAVLLAIWGGGFLLLHVVSTVQVWDRYLLPLASVVALLAGFGTGALLEKRALNAERDRDRKGRQGWRSRSAPLVVALLTILWLLAGAGAALQAAQGQLPIGGDRGGYTGVEQVAAWLEERAQGTQPVVYHRSLGWHLQYLLFVPIQEGRIELRWVPSAVQLADNAAKTPHRPLYWVEAEWSPEVSLAMHLATRRLEIQERLRVGRFTVYEIQRQETGDTSWRLCRMKSLPRWAVIFSSEASAEACP</sequence>
<dbReference type="Pfam" id="PF13231">
    <property type="entry name" value="PMT_2"/>
    <property type="match status" value="1"/>
</dbReference>
<keyword evidence="6 8" id="KW-1133">Transmembrane helix</keyword>
<keyword evidence="2" id="KW-1003">Cell membrane</keyword>
<gene>
    <name evidence="10" type="ordered locus">CLDAP_09700</name>
</gene>
<feature type="transmembrane region" description="Helical" evidence="8">
    <location>
        <begin position="21"/>
        <end position="42"/>
    </location>
</feature>
<evidence type="ECO:0000313" key="11">
    <source>
        <dbReference type="Proteomes" id="UP000007880"/>
    </source>
</evidence>
<feature type="transmembrane region" description="Helical" evidence="8">
    <location>
        <begin position="282"/>
        <end position="307"/>
    </location>
</feature>
<dbReference type="InterPro" id="IPR050297">
    <property type="entry name" value="LipidA_mod_glycosyltrf_83"/>
</dbReference>
<keyword evidence="7 8" id="KW-0472">Membrane</keyword>
<feature type="transmembrane region" description="Helical" evidence="8">
    <location>
        <begin position="225"/>
        <end position="245"/>
    </location>
</feature>
<feature type="transmembrane region" description="Helical" evidence="8">
    <location>
        <begin position="104"/>
        <end position="125"/>
    </location>
</feature>
<evidence type="ECO:0000256" key="5">
    <source>
        <dbReference type="ARBA" id="ARBA00022692"/>
    </source>
</evidence>
<keyword evidence="11" id="KW-1185">Reference proteome</keyword>
<feature type="transmembrane region" description="Helical" evidence="8">
    <location>
        <begin position="385"/>
        <end position="408"/>
    </location>
</feature>
<protein>
    <recommendedName>
        <fullName evidence="9">Glycosyltransferase RgtA/B/C/D-like domain-containing protein</fullName>
    </recommendedName>
</protein>
<evidence type="ECO:0000256" key="4">
    <source>
        <dbReference type="ARBA" id="ARBA00022679"/>
    </source>
</evidence>
<organism evidence="10 11">
    <name type="scientific">Caldilinea aerophila (strain DSM 14535 / JCM 11387 / NBRC 104270 / STL-6-O1)</name>
    <dbReference type="NCBI Taxonomy" id="926550"/>
    <lineage>
        <taxon>Bacteria</taxon>
        <taxon>Bacillati</taxon>
        <taxon>Chloroflexota</taxon>
        <taxon>Caldilineae</taxon>
        <taxon>Caldilineales</taxon>
        <taxon>Caldilineaceae</taxon>
        <taxon>Caldilinea</taxon>
    </lineage>
</organism>
<dbReference type="Proteomes" id="UP000007880">
    <property type="component" value="Chromosome"/>
</dbReference>
<evidence type="ECO:0000256" key="2">
    <source>
        <dbReference type="ARBA" id="ARBA00022475"/>
    </source>
</evidence>
<dbReference type="EMBL" id="AP012337">
    <property type="protein sequence ID" value="BAL99009.1"/>
    <property type="molecule type" value="Genomic_DNA"/>
</dbReference>
<evidence type="ECO:0000256" key="3">
    <source>
        <dbReference type="ARBA" id="ARBA00022676"/>
    </source>
</evidence>
<evidence type="ECO:0000256" key="8">
    <source>
        <dbReference type="SAM" id="Phobius"/>
    </source>
</evidence>
<keyword evidence="4" id="KW-0808">Transferase</keyword>
<dbReference type="KEGG" id="cap:CLDAP_09700"/>